<feature type="transmembrane region" description="Helical" evidence="6">
    <location>
        <begin position="289"/>
        <end position="307"/>
    </location>
</feature>
<keyword evidence="8" id="KW-1185">Reference proteome</keyword>
<dbReference type="InterPro" id="IPR011701">
    <property type="entry name" value="MFS"/>
</dbReference>
<gene>
    <name evidence="7" type="ORF">E1261_16250</name>
</gene>
<dbReference type="Gene3D" id="1.20.1250.20">
    <property type="entry name" value="MFS general substrate transporter like domains"/>
    <property type="match status" value="1"/>
</dbReference>
<dbReference type="OrthoDB" id="7200137at2"/>
<dbReference type="GO" id="GO:0016020">
    <property type="term" value="C:membrane"/>
    <property type="evidence" value="ECO:0007669"/>
    <property type="project" value="UniProtKB-SubCell"/>
</dbReference>
<comment type="caution">
    <text evidence="7">The sequence shown here is derived from an EMBL/GenBank/DDBJ whole genome shotgun (WGS) entry which is preliminary data.</text>
</comment>
<evidence type="ECO:0000256" key="3">
    <source>
        <dbReference type="ARBA" id="ARBA00022692"/>
    </source>
</evidence>
<feature type="transmembrane region" description="Helical" evidence="6">
    <location>
        <begin position="378"/>
        <end position="400"/>
    </location>
</feature>
<keyword evidence="5 6" id="KW-0472">Membrane</keyword>
<protein>
    <submittedName>
        <fullName evidence="7">MFS transporter</fullName>
    </submittedName>
</protein>
<dbReference type="SUPFAM" id="SSF103473">
    <property type="entry name" value="MFS general substrate transporter"/>
    <property type="match status" value="1"/>
</dbReference>
<feature type="transmembrane region" description="Helical" evidence="6">
    <location>
        <begin position="257"/>
        <end position="277"/>
    </location>
</feature>
<feature type="transmembrane region" description="Helical" evidence="6">
    <location>
        <begin position="17"/>
        <end position="40"/>
    </location>
</feature>
<organism evidence="7 8">
    <name type="scientific">Kribbella albertanoniae</name>
    <dbReference type="NCBI Taxonomy" id="1266829"/>
    <lineage>
        <taxon>Bacteria</taxon>
        <taxon>Bacillati</taxon>
        <taxon>Actinomycetota</taxon>
        <taxon>Actinomycetes</taxon>
        <taxon>Propionibacteriales</taxon>
        <taxon>Kribbellaceae</taxon>
        <taxon>Kribbella</taxon>
    </lineage>
</organism>
<comment type="subcellular location">
    <subcellularLocation>
        <location evidence="1">Membrane</location>
        <topology evidence="1">Multi-pass membrane protein</topology>
    </subcellularLocation>
</comment>
<evidence type="ECO:0000256" key="2">
    <source>
        <dbReference type="ARBA" id="ARBA00022448"/>
    </source>
</evidence>
<dbReference type="Proteomes" id="UP000295075">
    <property type="component" value="Unassembled WGS sequence"/>
</dbReference>
<dbReference type="InterPro" id="IPR052983">
    <property type="entry name" value="MFS_Riboflavin_Transporter"/>
</dbReference>
<evidence type="ECO:0000256" key="6">
    <source>
        <dbReference type="SAM" id="Phobius"/>
    </source>
</evidence>
<reference evidence="7 8" key="1">
    <citation type="submission" date="2019-03" db="EMBL/GenBank/DDBJ databases">
        <title>Draft genome sequences of novel Actinobacteria.</title>
        <authorList>
            <person name="Sahin N."/>
            <person name="Ay H."/>
            <person name="Saygin H."/>
        </authorList>
    </citation>
    <scope>NUCLEOTIDE SEQUENCE [LARGE SCALE GENOMIC DNA]</scope>
    <source>
        <strain evidence="7 8">JCM 30547</strain>
    </source>
</reference>
<proteinExistence type="predicted"/>
<evidence type="ECO:0000256" key="1">
    <source>
        <dbReference type="ARBA" id="ARBA00004141"/>
    </source>
</evidence>
<feature type="transmembrane region" description="Helical" evidence="6">
    <location>
        <begin position="224"/>
        <end position="251"/>
    </location>
</feature>
<keyword evidence="2" id="KW-0813">Transport</keyword>
<evidence type="ECO:0000256" key="5">
    <source>
        <dbReference type="ARBA" id="ARBA00023136"/>
    </source>
</evidence>
<name>A0A4R4Q2N9_9ACTN</name>
<dbReference type="PANTHER" id="PTHR43385">
    <property type="entry name" value="RIBOFLAVIN TRANSPORTER RIBJ"/>
    <property type="match status" value="1"/>
</dbReference>
<dbReference type="PANTHER" id="PTHR43385:SF1">
    <property type="entry name" value="RIBOFLAVIN TRANSPORTER RIBJ"/>
    <property type="match status" value="1"/>
</dbReference>
<dbReference type="GO" id="GO:0022857">
    <property type="term" value="F:transmembrane transporter activity"/>
    <property type="evidence" value="ECO:0007669"/>
    <property type="project" value="InterPro"/>
</dbReference>
<keyword evidence="4 6" id="KW-1133">Transmembrane helix</keyword>
<sequence length="409" mass="41986">MSNGVVSARTVRGRPGIVAALAVTQTVGYGVLYYVFGVFLGPMSDDLRISPVTAAGAMTVSVLISGALSVPIGRWLDVRGGHGLMTAGSLLGSCSVIAWSQVQSAVQLYVAFAGIGVASSMVLYAAASAVLVNVLEPARRSRALLAVTLVAGLGSTIFIPLAGQLVDRVGWRDALLVLALLHNVVTVPLHLIALRGTARASRSTATGNAHDQAVVARALRDAGFWLLTIGFVLHNAAIAVVTVHLVFYLVASGHSPTVAAGLAGLLGIFSVAGRIVIAVLQRWLPLTSVAPGIFLLQGAAIAVLPAVDRFPIGALACVTVFGFGFGFAALATPVILLDRYGVSGFATISGYLATPVFVARALAPLGAAVIAAGSGYRLLMLPVVVACFLASLCLSLTWYLPASKAMKAH</sequence>
<feature type="transmembrane region" description="Helical" evidence="6">
    <location>
        <begin position="108"/>
        <end position="131"/>
    </location>
</feature>
<evidence type="ECO:0000313" key="8">
    <source>
        <dbReference type="Proteomes" id="UP000295075"/>
    </source>
</evidence>
<dbReference type="AlphaFoldDB" id="A0A4R4Q2N9"/>
<feature type="transmembrane region" description="Helical" evidence="6">
    <location>
        <begin position="174"/>
        <end position="194"/>
    </location>
</feature>
<evidence type="ECO:0000313" key="7">
    <source>
        <dbReference type="EMBL" id="TDC29286.1"/>
    </source>
</evidence>
<keyword evidence="3 6" id="KW-0812">Transmembrane</keyword>
<accession>A0A4R4Q2N9</accession>
<dbReference type="EMBL" id="SMKA01000062">
    <property type="protein sequence ID" value="TDC29286.1"/>
    <property type="molecule type" value="Genomic_DNA"/>
</dbReference>
<evidence type="ECO:0000256" key="4">
    <source>
        <dbReference type="ARBA" id="ARBA00022989"/>
    </source>
</evidence>
<dbReference type="Pfam" id="PF07690">
    <property type="entry name" value="MFS_1"/>
    <property type="match status" value="1"/>
</dbReference>
<feature type="transmembrane region" description="Helical" evidence="6">
    <location>
        <begin position="52"/>
        <end position="72"/>
    </location>
</feature>
<feature type="transmembrane region" description="Helical" evidence="6">
    <location>
        <begin position="313"/>
        <end position="336"/>
    </location>
</feature>
<feature type="transmembrane region" description="Helical" evidence="6">
    <location>
        <begin position="84"/>
        <end position="102"/>
    </location>
</feature>
<feature type="transmembrane region" description="Helical" evidence="6">
    <location>
        <begin position="348"/>
        <end position="372"/>
    </location>
</feature>
<dbReference type="InterPro" id="IPR036259">
    <property type="entry name" value="MFS_trans_sf"/>
</dbReference>
<feature type="transmembrane region" description="Helical" evidence="6">
    <location>
        <begin position="143"/>
        <end position="162"/>
    </location>
</feature>